<evidence type="ECO:0000313" key="2">
    <source>
        <dbReference type="Proteomes" id="UP000828251"/>
    </source>
</evidence>
<accession>A0A9D3WC33</accession>
<keyword evidence="2" id="KW-1185">Reference proteome</keyword>
<proteinExistence type="predicted"/>
<organism evidence="1 2">
    <name type="scientific">Gossypium stocksii</name>
    <dbReference type="NCBI Taxonomy" id="47602"/>
    <lineage>
        <taxon>Eukaryota</taxon>
        <taxon>Viridiplantae</taxon>
        <taxon>Streptophyta</taxon>
        <taxon>Embryophyta</taxon>
        <taxon>Tracheophyta</taxon>
        <taxon>Spermatophyta</taxon>
        <taxon>Magnoliopsida</taxon>
        <taxon>eudicotyledons</taxon>
        <taxon>Gunneridae</taxon>
        <taxon>Pentapetalae</taxon>
        <taxon>rosids</taxon>
        <taxon>malvids</taxon>
        <taxon>Malvales</taxon>
        <taxon>Malvaceae</taxon>
        <taxon>Malvoideae</taxon>
        <taxon>Gossypium</taxon>
    </lineage>
</organism>
<evidence type="ECO:0000313" key="1">
    <source>
        <dbReference type="EMBL" id="KAH1121332.1"/>
    </source>
</evidence>
<dbReference type="EMBL" id="JAIQCV010000002">
    <property type="protein sequence ID" value="KAH1121332.1"/>
    <property type="molecule type" value="Genomic_DNA"/>
</dbReference>
<comment type="caution">
    <text evidence="1">The sequence shown here is derived from an EMBL/GenBank/DDBJ whole genome shotgun (WGS) entry which is preliminary data.</text>
</comment>
<gene>
    <name evidence="1" type="ORF">J1N35_004492</name>
</gene>
<dbReference type="Proteomes" id="UP000828251">
    <property type="component" value="Unassembled WGS sequence"/>
</dbReference>
<name>A0A9D3WC33_9ROSI</name>
<protein>
    <submittedName>
        <fullName evidence="1">Uncharacterized protein</fullName>
    </submittedName>
</protein>
<reference evidence="1 2" key="1">
    <citation type="journal article" date="2021" name="Plant Biotechnol. J.">
        <title>Multi-omics assisted identification of the key and species-specific regulatory components of drought-tolerant mechanisms in Gossypium stocksii.</title>
        <authorList>
            <person name="Yu D."/>
            <person name="Ke L."/>
            <person name="Zhang D."/>
            <person name="Wu Y."/>
            <person name="Sun Y."/>
            <person name="Mei J."/>
            <person name="Sun J."/>
            <person name="Sun Y."/>
        </authorList>
    </citation>
    <scope>NUCLEOTIDE SEQUENCE [LARGE SCALE GENOMIC DNA]</scope>
    <source>
        <strain evidence="2">cv. E1</strain>
        <tissue evidence="1">Leaf</tissue>
    </source>
</reference>
<dbReference type="AlphaFoldDB" id="A0A9D3WC33"/>
<sequence length="129" mass="14559">MQYRYLELVDSFKYELFDVKVEQELKAVISLHYLSENVVIELYVKFAEADGAGPSLATIAANVETKLKQNVLLHDCVVGSPVCYKTPTMMPPKHQWANILQFSAMMQTSTAIINRGISVTQNLTPRHDI</sequence>